<evidence type="ECO:0000313" key="3">
    <source>
        <dbReference type="Proteomes" id="UP000515493"/>
    </source>
</evidence>
<sequence length="151" mass="16845">MQAEVIASIIAATTALVAVVASPFLAARTSKNQMIGPMRQAWINDLRDTLSNYSAHLSINRWYGAPSAQDPEPDKERKELEDLARVKEAIRLREKLFLLLNPREDLHMALAGLIQSAFDAYMAIDDTSAILVTLRKNAQVVLKTEWDVVRG</sequence>
<dbReference type="Proteomes" id="UP000515493">
    <property type="component" value="Chromosome"/>
</dbReference>
<accession>A0A8E4E1W1</accession>
<reference evidence="1 3" key="1">
    <citation type="submission" date="2020-07" db="EMBL/GenBank/DDBJ databases">
        <authorList>
            <person name="Teixeira M."/>
        </authorList>
    </citation>
    <scope>NUCLEOTIDE SEQUENCE</scope>
    <source>
        <strain evidence="2">1</strain>
        <strain evidence="1">Xanthomonas sp. CPBF 367</strain>
    </source>
</reference>
<name>A0A8E4E1W1_9XANT</name>
<organism evidence="1">
    <name type="scientific">Xanthomonas euroxanthea</name>
    <dbReference type="NCBI Taxonomy" id="2259622"/>
    <lineage>
        <taxon>Bacteria</taxon>
        <taxon>Pseudomonadati</taxon>
        <taxon>Pseudomonadota</taxon>
        <taxon>Gammaproteobacteria</taxon>
        <taxon>Lysobacterales</taxon>
        <taxon>Lysobacteraceae</taxon>
        <taxon>Xanthomonas</taxon>
    </lineage>
</organism>
<dbReference type="RefSeq" id="WP_119131387.1">
    <property type="nucleotide sequence ID" value="NZ_JAASRK010000001.1"/>
</dbReference>
<protein>
    <submittedName>
        <fullName evidence="1">Uncharacterized protein</fullName>
    </submittedName>
</protein>
<dbReference type="GeneID" id="79389798"/>
<dbReference type="KEGG" id="xeu:XSP_002494"/>
<dbReference type="EMBL" id="LR824641">
    <property type="protein sequence ID" value="CAD0330364.1"/>
    <property type="molecule type" value="Genomic_DNA"/>
</dbReference>
<proteinExistence type="predicted"/>
<dbReference type="AlphaFoldDB" id="A0A8E4E1W1"/>
<dbReference type="EMBL" id="LR861803">
    <property type="protein sequence ID" value="CAD1793026.1"/>
    <property type="molecule type" value="Genomic_DNA"/>
</dbReference>
<gene>
    <name evidence="1" type="ORF">XSP_002494</name>
</gene>
<evidence type="ECO:0000313" key="2">
    <source>
        <dbReference type="EMBL" id="CAD1793026.1"/>
    </source>
</evidence>
<evidence type="ECO:0000313" key="1">
    <source>
        <dbReference type="EMBL" id="CAD0330364.1"/>
    </source>
</evidence>